<dbReference type="InterPro" id="IPR053146">
    <property type="entry name" value="QDO-like"/>
</dbReference>
<dbReference type="InterPro" id="IPR013096">
    <property type="entry name" value="Cupin_2"/>
</dbReference>
<sequence>MSFDYTAPHGGTPIPGADPGGYVLGPDDGTTTWFAGGLVTFRAKAADTRGVLSFFQCDVPYGWQAPVHRHAGESELFHITEGEWEVFVNDTVHLVTHGCTVWIPQGTAHSIFVRSKRGRGFCVVTPAGFEKFFEDLGEPATTPSMPTHPTRDPTVEELLAGGRAMGWEFVEPQPRRLPA</sequence>
<organism evidence="2 3">
    <name type="scientific">Sphaerisporangium corydalis</name>
    <dbReference type="NCBI Taxonomy" id="1441875"/>
    <lineage>
        <taxon>Bacteria</taxon>
        <taxon>Bacillati</taxon>
        <taxon>Actinomycetota</taxon>
        <taxon>Actinomycetes</taxon>
        <taxon>Streptosporangiales</taxon>
        <taxon>Streptosporangiaceae</taxon>
        <taxon>Sphaerisporangium</taxon>
    </lineage>
</organism>
<proteinExistence type="predicted"/>
<dbReference type="InterPro" id="IPR011051">
    <property type="entry name" value="RmlC_Cupin_sf"/>
</dbReference>
<feature type="domain" description="Cupin type-2" evidence="1">
    <location>
        <begin position="58"/>
        <end position="115"/>
    </location>
</feature>
<keyword evidence="3" id="KW-1185">Reference proteome</keyword>
<dbReference type="Gene3D" id="2.60.120.10">
    <property type="entry name" value="Jelly Rolls"/>
    <property type="match status" value="1"/>
</dbReference>
<accession>A0ABV9EJZ3</accession>
<reference evidence="3" key="1">
    <citation type="journal article" date="2019" name="Int. J. Syst. Evol. Microbiol.">
        <title>The Global Catalogue of Microorganisms (GCM) 10K type strain sequencing project: providing services to taxonomists for standard genome sequencing and annotation.</title>
        <authorList>
            <consortium name="The Broad Institute Genomics Platform"/>
            <consortium name="The Broad Institute Genome Sequencing Center for Infectious Disease"/>
            <person name="Wu L."/>
            <person name="Ma J."/>
        </authorList>
    </citation>
    <scope>NUCLEOTIDE SEQUENCE [LARGE SCALE GENOMIC DNA]</scope>
    <source>
        <strain evidence="3">CCUG 49560</strain>
    </source>
</reference>
<comment type="caution">
    <text evidence="2">The sequence shown here is derived from an EMBL/GenBank/DDBJ whole genome shotgun (WGS) entry which is preliminary data.</text>
</comment>
<name>A0ABV9EJZ3_9ACTN</name>
<dbReference type="PANTHER" id="PTHR36440:SF1">
    <property type="entry name" value="PUTATIVE (AFU_ORTHOLOGUE AFUA_8G07350)-RELATED"/>
    <property type="match status" value="1"/>
</dbReference>
<dbReference type="InterPro" id="IPR014710">
    <property type="entry name" value="RmlC-like_jellyroll"/>
</dbReference>
<dbReference type="Proteomes" id="UP001595891">
    <property type="component" value="Unassembled WGS sequence"/>
</dbReference>
<dbReference type="EMBL" id="JBHSFN010000019">
    <property type="protein sequence ID" value="MFC4589976.1"/>
    <property type="molecule type" value="Genomic_DNA"/>
</dbReference>
<gene>
    <name evidence="2" type="ORF">ACFO8L_28065</name>
</gene>
<evidence type="ECO:0000313" key="3">
    <source>
        <dbReference type="Proteomes" id="UP001595891"/>
    </source>
</evidence>
<dbReference type="PANTHER" id="PTHR36440">
    <property type="entry name" value="PUTATIVE (AFU_ORTHOLOGUE AFUA_8G07350)-RELATED"/>
    <property type="match status" value="1"/>
</dbReference>
<dbReference type="SUPFAM" id="SSF51182">
    <property type="entry name" value="RmlC-like cupins"/>
    <property type="match status" value="1"/>
</dbReference>
<dbReference type="RefSeq" id="WP_262845300.1">
    <property type="nucleotide sequence ID" value="NZ_JANZYP010000038.1"/>
</dbReference>
<dbReference type="Pfam" id="PF07883">
    <property type="entry name" value="Cupin_2"/>
    <property type="match status" value="1"/>
</dbReference>
<evidence type="ECO:0000313" key="2">
    <source>
        <dbReference type="EMBL" id="MFC4589976.1"/>
    </source>
</evidence>
<evidence type="ECO:0000259" key="1">
    <source>
        <dbReference type="Pfam" id="PF07883"/>
    </source>
</evidence>
<protein>
    <submittedName>
        <fullName evidence="2">Cupin domain-containing protein</fullName>
    </submittedName>
</protein>